<dbReference type="InterPro" id="IPR000601">
    <property type="entry name" value="PKD_dom"/>
</dbReference>
<dbReference type="InterPro" id="IPR036116">
    <property type="entry name" value="FN3_sf"/>
</dbReference>
<evidence type="ECO:0000256" key="4">
    <source>
        <dbReference type="ARBA" id="ARBA00022801"/>
    </source>
</evidence>
<dbReference type="Pfam" id="PF18962">
    <property type="entry name" value="Por_Secre_tail"/>
    <property type="match status" value="1"/>
</dbReference>
<dbReference type="InterPro" id="IPR023828">
    <property type="entry name" value="Peptidase_S8_Ser-AS"/>
</dbReference>
<dbReference type="Pfam" id="PF18911">
    <property type="entry name" value="PKD_4"/>
    <property type="match status" value="1"/>
</dbReference>
<comment type="caution">
    <text evidence="10">The sequence shown here is derived from an EMBL/GenBank/DDBJ whole genome shotgun (WGS) entry which is preliminary data.</text>
</comment>
<dbReference type="Gene3D" id="3.40.50.200">
    <property type="entry name" value="Peptidase S8/S53 domain"/>
    <property type="match status" value="1"/>
</dbReference>
<dbReference type="SUPFAM" id="SSF49299">
    <property type="entry name" value="PKD domain"/>
    <property type="match status" value="1"/>
</dbReference>
<feature type="domain" description="Fibronectin type-III" evidence="9">
    <location>
        <begin position="453"/>
        <end position="539"/>
    </location>
</feature>
<sequence>MKNILLSGFLSFLLAVPQLFSQNENAISNQVLIRMQMNQDPHTMLKNVPVHFELSVESMLSKHADIWLLNFNDTQTDLNEVLSILDRQSTILYAQPNRKVELRAAPNDPLFGSQWHHDNMDSQLAWDITTGGTTPNGKEIVVALIESADLMNHNDLQENQWVNTAEIPNNGIDDDGNGYIDDYNGWNVSSNNDNIGTGSHGTSCAGMMGAKGNNDLGVSGINWDLKIMDIAGYANPFTEANIVASYDYALNARLLWNQTNGAQGAFVVATSSSWGVDGGNPANYPIWCSFYDDLGQAGILSIGATTNQNQDVDTFGDVPTTCASEYMISVTASNSSDIIDFAGYGDQTIDVAAPGSSIYTTAQNNSYTSTSGTSFACPLTAGLIGLMYSIPCASLEQSAISSPASTADIVRQALFDGVDQTPHLQAKTITGGRINAKNSIDNLMAAICNSCMPPSTISTETVNDYGAEIIYNETDPINEYKVNIQVAGSGNWSNYTTSDTTYIFTGLTSCTTYEYSVSSICNGDFSNPSIINTFTTTGCGNCIDLPYCETGTLSNPASTLTVHSPTAISGSYTYQATTNFGGNVESGYVFGELVLVDDGSANSSRGCNLLINFADVSGNIAVVQRGGCNFTTKALNAQNAGATAVIVINNVAGTIDMAGTDINVTIPAVMISQADGNTLLASINNGDQPQALLGIQNEWIEEFQIAGNVFTSGDNNGYLFNDNSFVLNAGQNYPFTLTPGFDGQALDEYARIWIDLNQDGAFTSSELIYDQGAASSGIVNGNLIIPATATLGKTRMRIQMAYQGFGSSALPNVCNDFTSGEVEDYCLEIKSGIQCNLNITSTATNPTCNEVQDGTIVLNVSGGSPGYTFNWNNGMTSDNISNLNTNNYSVIIQDITGCDTTLYFPLSYDTQLSLSGTIIPPTCPDALDGSITTNATGGSNFNYQWNNGPNTNSWSNIGAGNYQVTATDIDGCKITESFKIIDPNVPVPNPNFTTDNFFLAIEFNNNSQNAISYEWDFDDGNTSTDFEPTHTYINEGVYNVCLTAFGTCDTIVKCKSITVEKNDVSLNNETLDLGINIYPNPASGVITIDRQNDAISNAVIYSANGKKVAELKLSTEKTQVSIHNWNSGIYFLHFMNKNEEFVFSKRLSVVK</sequence>
<comment type="caution">
    <text evidence="6">Lacks conserved residue(s) required for the propagation of feature annotation.</text>
</comment>
<dbReference type="PANTHER" id="PTHR43399">
    <property type="entry name" value="SUBTILISIN-RELATED"/>
    <property type="match status" value="1"/>
</dbReference>
<dbReference type="InterPro" id="IPR022409">
    <property type="entry name" value="PKD/Chitinase_dom"/>
</dbReference>
<dbReference type="CDD" id="cd04818">
    <property type="entry name" value="PA_subtilisin_1"/>
    <property type="match status" value="1"/>
</dbReference>
<dbReference type="Pfam" id="PF00082">
    <property type="entry name" value="Peptidase_S8"/>
    <property type="match status" value="1"/>
</dbReference>
<evidence type="ECO:0000256" key="7">
    <source>
        <dbReference type="SAM" id="SignalP"/>
    </source>
</evidence>
<keyword evidence="4" id="KW-0378">Hydrolase</keyword>
<dbReference type="InterPro" id="IPR036852">
    <property type="entry name" value="Peptidase_S8/S53_dom_sf"/>
</dbReference>
<dbReference type="PROSITE" id="PS50853">
    <property type="entry name" value="FN3"/>
    <property type="match status" value="1"/>
</dbReference>
<dbReference type="PANTHER" id="PTHR43399:SF4">
    <property type="entry name" value="CELL WALL-ASSOCIATED PROTEASE"/>
    <property type="match status" value="1"/>
</dbReference>
<dbReference type="RefSeq" id="WP_130094679.1">
    <property type="nucleotide sequence ID" value="NZ_SETE01000006.1"/>
</dbReference>
<evidence type="ECO:0000259" key="8">
    <source>
        <dbReference type="PROSITE" id="PS50093"/>
    </source>
</evidence>
<dbReference type="PROSITE" id="PS00138">
    <property type="entry name" value="SUBTILASE_SER"/>
    <property type="match status" value="1"/>
</dbReference>
<dbReference type="SUPFAM" id="SSF52743">
    <property type="entry name" value="Subtilisin-like"/>
    <property type="match status" value="1"/>
</dbReference>
<dbReference type="NCBIfam" id="TIGR04183">
    <property type="entry name" value="Por_Secre_tail"/>
    <property type="match status" value="1"/>
</dbReference>
<organism evidence="10 11">
    <name type="scientific">Brumimicrobium glaciale</name>
    <dbReference type="NCBI Taxonomy" id="200475"/>
    <lineage>
        <taxon>Bacteria</taxon>
        <taxon>Pseudomonadati</taxon>
        <taxon>Bacteroidota</taxon>
        <taxon>Flavobacteriia</taxon>
        <taxon>Flavobacteriales</taxon>
        <taxon>Crocinitomicaceae</taxon>
        <taxon>Brumimicrobium</taxon>
    </lineage>
</organism>
<dbReference type="Gene3D" id="2.60.40.10">
    <property type="entry name" value="Immunoglobulins"/>
    <property type="match status" value="2"/>
</dbReference>
<dbReference type="Pfam" id="PF13573">
    <property type="entry name" value="SprB"/>
    <property type="match status" value="2"/>
</dbReference>
<evidence type="ECO:0000256" key="5">
    <source>
        <dbReference type="ARBA" id="ARBA00022825"/>
    </source>
</evidence>
<dbReference type="InterPro" id="IPR003961">
    <property type="entry name" value="FN3_dom"/>
</dbReference>
<dbReference type="PRINTS" id="PR00723">
    <property type="entry name" value="SUBTILISIN"/>
</dbReference>
<dbReference type="InterPro" id="IPR026444">
    <property type="entry name" value="Secre_tail"/>
</dbReference>
<evidence type="ECO:0000256" key="2">
    <source>
        <dbReference type="ARBA" id="ARBA00022670"/>
    </source>
</evidence>
<dbReference type="SUPFAM" id="SSF52025">
    <property type="entry name" value="PA domain"/>
    <property type="match status" value="1"/>
</dbReference>
<dbReference type="InterPro" id="IPR045474">
    <property type="entry name" value="GEVED"/>
</dbReference>
<dbReference type="InterPro" id="IPR046450">
    <property type="entry name" value="PA_dom_sf"/>
</dbReference>
<reference evidence="10 11" key="1">
    <citation type="submission" date="2019-02" db="EMBL/GenBank/DDBJ databases">
        <title>Genome sequence of the sea-ice species Brumimicrobium glaciale.</title>
        <authorList>
            <person name="Bowman J.P."/>
        </authorList>
    </citation>
    <scope>NUCLEOTIDE SEQUENCE [LARGE SCALE GENOMIC DNA]</scope>
    <source>
        <strain evidence="10 11">IC156</strain>
    </source>
</reference>
<keyword evidence="2" id="KW-0645">Protease</keyword>
<dbReference type="CDD" id="cd00063">
    <property type="entry name" value="FN3"/>
    <property type="match status" value="1"/>
</dbReference>
<proteinExistence type="inferred from homology"/>
<comment type="similarity">
    <text evidence="1 6">Belongs to the peptidase S8 family.</text>
</comment>
<dbReference type="Proteomes" id="UP000293952">
    <property type="component" value="Unassembled WGS sequence"/>
</dbReference>
<dbReference type="InterPro" id="IPR013783">
    <property type="entry name" value="Ig-like_fold"/>
</dbReference>
<dbReference type="InterPro" id="IPR003137">
    <property type="entry name" value="PA_domain"/>
</dbReference>
<evidence type="ECO:0000256" key="6">
    <source>
        <dbReference type="PROSITE-ProRule" id="PRU01240"/>
    </source>
</evidence>
<evidence type="ECO:0000259" key="9">
    <source>
        <dbReference type="PROSITE" id="PS50853"/>
    </source>
</evidence>
<gene>
    <name evidence="10" type="ORF">ERX46_15050</name>
</gene>
<dbReference type="PROSITE" id="PS50093">
    <property type="entry name" value="PKD"/>
    <property type="match status" value="1"/>
</dbReference>
<dbReference type="SMART" id="SM00089">
    <property type="entry name" value="PKD"/>
    <property type="match status" value="1"/>
</dbReference>
<dbReference type="AlphaFoldDB" id="A0A4Q4KIH6"/>
<feature type="chain" id="PRO_5020250360" evidence="7">
    <location>
        <begin position="22"/>
        <end position="1151"/>
    </location>
</feature>
<dbReference type="InterPro" id="IPR035986">
    <property type="entry name" value="PKD_dom_sf"/>
</dbReference>
<dbReference type="InterPro" id="IPR000209">
    <property type="entry name" value="Peptidase_S8/S53_dom"/>
</dbReference>
<dbReference type="InterPro" id="IPR015500">
    <property type="entry name" value="Peptidase_S8_subtilisin-rel"/>
</dbReference>
<accession>A0A4Q4KIH6</accession>
<feature type="signal peptide" evidence="7">
    <location>
        <begin position="1"/>
        <end position="21"/>
    </location>
</feature>
<dbReference type="InterPro" id="IPR022398">
    <property type="entry name" value="Peptidase_S8_His-AS"/>
</dbReference>
<dbReference type="Pfam" id="PF02225">
    <property type="entry name" value="PA"/>
    <property type="match status" value="1"/>
</dbReference>
<keyword evidence="3 7" id="KW-0732">Signal</keyword>
<dbReference type="SUPFAM" id="SSF49265">
    <property type="entry name" value="Fibronectin type III"/>
    <property type="match status" value="1"/>
</dbReference>
<dbReference type="PROSITE" id="PS51892">
    <property type="entry name" value="SUBTILASE"/>
    <property type="match status" value="1"/>
</dbReference>
<dbReference type="EMBL" id="SETE01000006">
    <property type="protein sequence ID" value="RYM32580.1"/>
    <property type="molecule type" value="Genomic_DNA"/>
</dbReference>
<keyword evidence="11" id="KW-1185">Reference proteome</keyword>
<name>A0A4Q4KIH6_9FLAO</name>
<dbReference type="Gene3D" id="3.50.30.30">
    <property type="match status" value="1"/>
</dbReference>
<feature type="domain" description="PKD" evidence="8">
    <location>
        <begin position="1005"/>
        <end position="1066"/>
    </location>
</feature>
<protein>
    <submittedName>
        <fullName evidence="10">T9SS type A sorting domain-containing protein</fullName>
    </submittedName>
</protein>
<evidence type="ECO:0000313" key="10">
    <source>
        <dbReference type="EMBL" id="RYM32580.1"/>
    </source>
</evidence>
<dbReference type="OrthoDB" id="9792152at2"/>
<dbReference type="InterPro" id="IPR051048">
    <property type="entry name" value="Peptidase_S8/S53_subtilisin"/>
</dbReference>
<dbReference type="GO" id="GO:0004252">
    <property type="term" value="F:serine-type endopeptidase activity"/>
    <property type="evidence" value="ECO:0007669"/>
    <property type="project" value="InterPro"/>
</dbReference>
<dbReference type="GO" id="GO:0006508">
    <property type="term" value="P:proteolysis"/>
    <property type="evidence" value="ECO:0007669"/>
    <property type="project" value="UniProtKB-KW"/>
</dbReference>
<dbReference type="InterPro" id="IPR025667">
    <property type="entry name" value="SprB_repeat"/>
</dbReference>
<evidence type="ECO:0000313" key="11">
    <source>
        <dbReference type="Proteomes" id="UP000293952"/>
    </source>
</evidence>
<dbReference type="PROSITE" id="PS00137">
    <property type="entry name" value="SUBTILASE_HIS"/>
    <property type="match status" value="1"/>
</dbReference>
<keyword evidence="5" id="KW-0720">Serine protease</keyword>
<evidence type="ECO:0000256" key="1">
    <source>
        <dbReference type="ARBA" id="ARBA00011073"/>
    </source>
</evidence>
<dbReference type="Gene3D" id="2.60.40.740">
    <property type="match status" value="1"/>
</dbReference>
<dbReference type="Pfam" id="PF20009">
    <property type="entry name" value="GEVED"/>
    <property type="match status" value="1"/>
</dbReference>
<evidence type="ECO:0000256" key="3">
    <source>
        <dbReference type="ARBA" id="ARBA00022729"/>
    </source>
</evidence>
<dbReference type="CDD" id="cd00146">
    <property type="entry name" value="PKD"/>
    <property type="match status" value="1"/>
</dbReference>